<accession>A0A4R6JA96</accession>
<evidence type="ECO:0000313" key="4">
    <source>
        <dbReference type="Proteomes" id="UP000294901"/>
    </source>
</evidence>
<proteinExistence type="predicted"/>
<evidence type="ECO:0000256" key="1">
    <source>
        <dbReference type="SAM" id="MobiDB-lite"/>
    </source>
</evidence>
<dbReference type="AlphaFoldDB" id="A0A4R6JA96"/>
<dbReference type="EMBL" id="SNWR01000002">
    <property type="protein sequence ID" value="TDO31376.1"/>
    <property type="molecule type" value="Genomic_DNA"/>
</dbReference>
<keyword evidence="2" id="KW-0812">Transmembrane</keyword>
<feature type="transmembrane region" description="Helical" evidence="2">
    <location>
        <begin position="298"/>
        <end position="318"/>
    </location>
</feature>
<organism evidence="3 4">
    <name type="scientific">Paractinoplanes brasiliensis</name>
    <dbReference type="NCBI Taxonomy" id="52695"/>
    <lineage>
        <taxon>Bacteria</taxon>
        <taxon>Bacillati</taxon>
        <taxon>Actinomycetota</taxon>
        <taxon>Actinomycetes</taxon>
        <taxon>Micromonosporales</taxon>
        <taxon>Micromonosporaceae</taxon>
        <taxon>Paractinoplanes</taxon>
    </lineage>
</organism>
<sequence>MPSDEWESGIFGPVRTGWRESTLTRAAEIEAMAASMRTDDSPGEATLFQAIDRHIKAAREAAISAPLKPRRWLRHPRAGGALERALSNLDAAETLLLNVATPAYLLGMIPSILNKVQHHLDPTDPRRQYLEQAADRLGVTDPFAGTPHQRLAALGDARHEIIAAMRAAQSAAHREQVQLRNFRNVIAWTTFSMTVVAIGVAIAGFVGHTQIPLCFTPQEGAWAVVVCPTAESDPFPSDRLASVTGAPPAAPADIDVYVERTAKPWDLAIVELMGLVAAAVAAALSIRGIRGSAERHGVLVWLAALKLPTGAVTAFAGLMLMRGQFVPGLSALDNSAQILAWALVFGYAQQLFTHLADRQGQAVLSGMRSTAAVQPPSPAPPSSRRPVETGPAAPAQ</sequence>
<dbReference type="Proteomes" id="UP000294901">
    <property type="component" value="Unassembled WGS sequence"/>
</dbReference>
<keyword evidence="2" id="KW-0472">Membrane</keyword>
<feature type="transmembrane region" description="Helical" evidence="2">
    <location>
        <begin position="267"/>
        <end position="286"/>
    </location>
</feature>
<reference evidence="3 4" key="1">
    <citation type="submission" date="2019-03" db="EMBL/GenBank/DDBJ databases">
        <title>Sequencing the genomes of 1000 actinobacteria strains.</title>
        <authorList>
            <person name="Klenk H.-P."/>
        </authorList>
    </citation>
    <scope>NUCLEOTIDE SEQUENCE [LARGE SCALE GENOMIC DNA]</scope>
    <source>
        <strain evidence="3 4">DSM 43805</strain>
    </source>
</reference>
<gene>
    <name evidence="3" type="ORF">C8E87_6798</name>
</gene>
<dbReference type="RefSeq" id="WP_203720605.1">
    <property type="nucleotide sequence ID" value="NZ_BOMD01000045.1"/>
</dbReference>
<keyword evidence="4" id="KW-1185">Reference proteome</keyword>
<evidence type="ECO:0000256" key="2">
    <source>
        <dbReference type="SAM" id="Phobius"/>
    </source>
</evidence>
<protein>
    <submittedName>
        <fullName evidence="3">Uncharacterized protein</fullName>
    </submittedName>
</protein>
<feature type="transmembrane region" description="Helical" evidence="2">
    <location>
        <begin position="185"/>
        <end position="206"/>
    </location>
</feature>
<name>A0A4R6JA96_9ACTN</name>
<evidence type="ECO:0000313" key="3">
    <source>
        <dbReference type="EMBL" id="TDO31376.1"/>
    </source>
</evidence>
<feature type="region of interest" description="Disordered" evidence="1">
    <location>
        <begin position="366"/>
        <end position="396"/>
    </location>
</feature>
<comment type="caution">
    <text evidence="3">The sequence shown here is derived from an EMBL/GenBank/DDBJ whole genome shotgun (WGS) entry which is preliminary data.</text>
</comment>
<keyword evidence="2" id="KW-1133">Transmembrane helix</keyword>